<reference evidence="2" key="1">
    <citation type="submission" date="2025-08" db="UniProtKB">
        <authorList>
            <consortium name="RefSeq"/>
        </authorList>
    </citation>
    <scope>IDENTIFICATION</scope>
</reference>
<organism evidence="1 2">
    <name type="scientific">Elaeis guineensis var. tenera</name>
    <name type="common">Oil palm</name>
    <dbReference type="NCBI Taxonomy" id="51953"/>
    <lineage>
        <taxon>Eukaryota</taxon>
        <taxon>Viridiplantae</taxon>
        <taxon>Streptophyta</taxon>
        <taxon>Embryophyta</taxon>
        <taxon>Tracheophyta</taxon>
        <taxon>Spermatophyta</taxon>
        <taxon>Magnoliopsida</taxon>
        <taxon>Liliopsida</taxon>
        <taxon>Arecaceae</taxon>
        <taxon>Arecoideae</taxon>
        <taxon>Cocoseae</taxon>
        <taxon>Elaeidinae</taxon>
        <taxon>Elaeis</taxon>
    </lineage>
</organism>
<name>A0A8N4I9X7_ELAGV</name>
<sequence length="141" mass="15250">MRRKASSLLPLLLLLRSLSNTSNGGGFFLLFFFTGVIRITMEDGIAPIAPPFGVIASRTFSSLSGPFVVLFVVGLEEAKCLRSFSGLAPLTPLLSIGFEMHLQWGRILCNGTWKACSETEQASSSVESTTTWPYNPTIMAG</sequence>
<protein>
    <submittedName>
        <fullName evidence="2">Uncharacterized protein LOC114912650 isoform X2</fullName>
    </submittedName>
</protein>
<dbReference type="AlphaFoldDB" id="A0A8N4I9X7"/>
<evidence type="ECO:0000313" key="1">
    <source>
        <dbReference type="Proteomes" id="UP000504607"/>
    </source>
</evidence>
<keyword evidence="1" id="KW-1185">Reference proteome</keyword>
<dbReference type="Proteomes" id="UP000504607">
    <property type="component" value="Chromosome 16"/>
</dbReference>
<gene>
    <name evidence="2" type="primary">LOC114912650</name>
</gene>
<evidence type="ECO:0000313" key="2">
    <source>
        <dbReference type="RefSeq" id="XP_029116144.1"/>
    </source>
</evidence>
<accession>A0A8N4I9X7</accession>
<proteinExistence type="predicted"/>
<dbReference type="RefSeq" id="XP_029116144.1">
    <property type="nucleotide sequence ID" value="XM_029260311.1"/>
</dbReference>